<evidence type="ECO:0000256" key="2">
    <source>
        <dbReference type="SAM" id="Phobius"/>
    </source>
</evidence>
<feature type="compositionally biased region" description="Polar residues" evidence="1">
    <location>
        <begin position="1"/>
        <end position="12"/>
    </location>
</feature>
<accession>A0A5D3AR03</accession>
<comment type="caution">
    <text evidence="3">The sequence shown here is derived from an EMBL/GenBank/DDBJ whole genome shotgun (WGS) entry which is preliminary data.</text>
</comment>
<feature type="compositionally biased region" description="Pro residues" evidence="1">
    <location>
        <begin position="322"/>
        <end position="342"/>
    </location>
</feature>
<keyword evidence="4" id="KW-1185">Reference proteome</keyword>
<keyword evidence="2" id="KW-0472">Membrane</keyword>
<feature type="region of interest" description="Disordered" evidence="1">
    <location>
        <begin position="280"/>
        <end position="342"/>
    </location>
</feature>
<feature type="compositionally biased region" description="Polar residues" evidence="1">
    <location>
        <begin position="240"/>
        <end position="253"/>
    </location>
</feature>
<dbReference type="PANTHER" id="PTHR45691:SF6">
    <property type="entry name" value="PROTEIN DIAPHANOUS"/>
    <property type="match status" value="1"/>
</dbReference>
<evidence type="ECO:0000256" key="1">
    <source>
        <dbReference type="SAM" id="MobiDB-lite"/>
    </source>
</evidence>
<reference evidence="3 4" key="1">
    <citation type="submission" date="2017-05" db="EMBL/GenBank/DDBJ databases">
        <title>The Genome Sequence of Tsuchiyaea wingfieldii DSM 27421.</title>
        <authorList>
            <person name="Cuomo C."/>
            <person name="Passer A."/>
            <person name="Billmyre B."/>
            <person name="Heitman J."/>
        </authorList>
    </citation>
    <scope>NUCLEOTIDE SEQUENCE [LARGE SCALE GENOMIC DNA]</scope>
    <source>
        <strain evidence="3 4">DSM 27421</strain>
    </source>
</reference>
<feature type="region of interest" description="Disordered" evidence="1">
    <location>
        <begin position="453"/>
        <end position="481"/>
    </location>
</feature>
<organism evidence="3 4">
    <name type="scientific">Cryptococcus floricola</name>
    <dbReference type="NCBI Taxonomy" id="2591691"/>
    <lineage>
        <taxon>Eukaryota</taxon>
        <taxon>Fungi</taxon>
        <taxon>Dikarya</taxon>
        <taxon>Basidiomycota</taxon>
        <taxon>Agaricomycotina</taxon>
        <taxon>Tremellomycetes</taxon>
        <taxon>Tremellales</taxon>
        <taxon>Cryptococcaceae</taxon>
        <taxon>Cryptococcus</taxon>
    </lineage>
</organism>
<dbReference type="AlphaFoldDB" id="A0A5D3AR03"/>
<protein>
    <submittedName>
        <fullName evidence="3">Uncharacterized protein</fullName>
    </submittedName>
</protein>
<dbReference type="PANTHER" id="PTHR45691">
    <property type="entry name" value="PROTEIN DIAPHANOUS"/>
    <property type="match status" value="1"/>
</dbReference>
<name>A0A5D3AR03_9TREE</name>
<gene>
    <name evidence="3" type="ORF">B9479_006180</name>
</gene>
<dbReference type="InterPro" id="IPR051412">
    <property type="entry name" value="Formin_Homology_Diaphanous_sf"/>
</dbReference>
<dbReference type="Proteomes" id="UP000322245">
    <property type="component" value="Unassembled WGS sequence"/>
</dbReference>
<feature type="transmembrane region" description="Helical" evidence="2">
    <location>
        <begin position="563"/>
        <end position="584"/>
    </location>
</feature>
<keyword evidence="2" id="KW-1133">Transmembrane helix</keyword>
<feature type="region of interest" description="Disordered" evidence="1">
    <location>
        <begin position="1"/>
        <end position="70"/>
    </location>
</feature>
<dbReference type="EMBL" id="NIDF01000098">
    <property type="protein sequence ID" value="TYJ53202.1"/>
    <property type="molecule type" value="Genomic_DNA"/>
</dbReference>
<dbReference type="GO" id="GO:0005884">
    <property type="term" value="C:actin filament"/>
    <property type="evidence" value="ECO:0007669"/>
    <property type="project" value="TreeGrafter"/>
</dbReference>
<sequence>MLPQISSSSTTRFVPPRIPPTDHRHQSWDPAESSQSWGGYDWCDPPQPHQEQQLSNFPPPPVSSAHTYQYPGMLQPTTTMASTAFQDTGSFYGIPYTIQDIDPIPSLVDSRSSSDSSVSLPNMPRYPQVIIPHPHAPPEGTSLISPSPIPLLNLNATLPYLIHKTPPVIPSPLPPAPVLYDMVPHLQRPVPPRDGQDGYAGGMPEGTFSPGGGGEGMWRGMMPESGMGMVSPVEDRRFSAGSQAQVPTPSSDPIQHFGGIYFTDPFPPFSAPAPAPAPLFSSAPGPAPAPAPPAQIVSNPSPISPASFLPPPPKHSYKPRDYTPPTPPPGRLSTPRPRPLPAPFRTFNSYQEMLHDRADEYGARAMSMPLTHGLMLETERKKRLGLVLPVGAGGMREDEGSRLLLTGLEKEEAWDKNEEERLLRKEGLLSPLPLADDDEDEDEEMPLLTTEAMWSPGEDDDLDDGFNGRPSGGGRRAKRAKKVKKAVNAAARKVKKFLCTECNEGFTRKNDVDHKSYPGLAPHVPADSKLQGRKDKMELHIEKDATCRQRAPPKEGQSRPTSLLSINFLLAGVWVSSLFLFLAAHVSHQSPRLKMCVSMTGIKTDENTQIELSEDAGRLPTRRMLSLDQVLFVLTRLSPTRASYNQHYIITLAAWEEYFSFYKDISSSSIHAKSW</sequence>
<feature type="region of interest" description="Disordered" evidence="1">
    <location>
        <begin position="237"/>
        <end position="258"/>
    </location>
</feature>
<evidence type="ECO:0000313" key="4">
    <source>
        <dbReference type="Proteomes" id="UP000322245"/>
    </source>
</evidence>
<keyword evidence="2" id="KW-0812">Transmembrane</keyword>
<dbReference type="GO" id="GO:0030041">
    <property type="term" value="P:actin filament polymerization"/>
    <property type="evidence" value="ECO:0007669"/>
    <property type="project" value="TreeGrafter"/>
</dbReference>
<evidence type="ECO:0000313" key="3">
    <source>
        <dbReference type="EMBL" id="TYJ53202.1"/>
    </source>
</evidence>
<proteinExistence type="predicted"/>